<keyword evidence="11" id="KW-1185">Reference proteome</keyword>
<gene>
    <name evidence="10" type="ordered locus">Calkro_2458</name>
</gene>
<feature type="transmembrane region" description="Helical" evidence="8">
    <location>
        <begin position="16"/>
        <end position="35"/>
    </location>
</feature>
<dbReference type="InterPro" id="IPR047817">
    <property type="entry name" value="ABC2_TM_bact-type"/>
</dbReference>
<evidence type="ECO:0000256" key="6">
    <source>
        <dbReference type="ARBA" id="ARBA00022989"/>
    </source>
</evidence>
<evidence type="ECO:0000313" key="10">
    <source>
        <dbReference type="EMBL" id="ADQ47269.1"/>
    </source>
</evidence>
<dbReference type="KEGG" id="ckn:Calkro_2458"/>
<dbReference type="EMBL" id="CP002330">
    <property type="protein sequence ID" value="ADQ47269.1"/>
    <property type="molecule type" value="Genomic_DNA"/>
</dbReference>
<dbReference type="GO" id="GO:0043190">
    <property type="term" value="C:ATP-binding cassette (ABC) transporter complex"/>
    <property type="evidence" value="ECO:0007669"/>
    <property type="project" value="InterPro"/>
</dbReference>
<proteinExistence type="inferred from homology"/>
<dbReference type="PROSITE" id="PS51012">
    <property type="entry name" value="ABC_TM2"/>
    <property type="match status" value="1"/>
</dbReference>
<evidence type="ECO:0000256" key="3">
    <source>
        <dbReference type="ARBA" id="ARBA00022448"/>
    </source>
</evidence>
<feature type="domain" description="ABC transmembrane type-2" evidence="9">
    <location>
        <begin position="135"/>
        <end position="366"/>
    </location>
</feature>
<keyword evidence="5 8" id="KW-0812">Transmembrane</keyword>
<accession>E4SHP4</accession>
<evidence type="ECO:0000256" key="2">
    <source>
        <dbReference type="ARBA" id="ARBA00007783"/>
    </source>
</evidence>
<evidence type="ECO:0000259" key="9">
    <source>
        <dbReference type="PROSITE" id="PS51012"/>
    </source>
</evidence>
<feature type="transmembrane region" description="Helical" evidence="8">
    <location>
        <begin position="172"/>
        <end position="198"/>
    </location>
</feature>
<keyword evidence="4 8" id="KW-1003">Cell membrane</keyword>
<dbReference type="AlphaFoldDB" id="E4SHP4"/>
<reference key="1">
    <citation type="submission" date="2010-11" db="EMBL/GenBank/DDBJ databases">
        <title>Complete sequence of Caldicellulosiruptor kronotskyensis 2002.</title>
        <authorList>
            <consortium name="US DOE Joint Genome Institute"/>
            <person name="Lucas S."/>
            <person name="Copeland A."/>
            <person name="Lapidus A."/>
            <person name="Cheng J.-F."/>
            <person name="Bruce D."/>
            <person name="Goodwin L."/>
            <person name="Pitluck S."/>
            <person name="Davenport K."/>
            <person name="Detter J.C."/>
            <person name="Han C."/>
            <person name="Tapia R."/>
            <person name="Land M."/>
            <person name="Hauser L."/>
            <person name="Jeffries C."/>
            <person name="Kyrpides N."/>
            <person name="Ivanova N."/>
            <person name="Mikhailova N."/>
            <person name="Blumer-Schuette S.E."/>
            <person name="Kelly R.M."/>
            <person name="Woyke T."/>
        </authorList>
    </citation>
    <scope>NUCLEOTIDE SEQUENCE</scope>
    <source>
        <strain>2002</strain>
    </source>
</reference>
<keyword evidence="7 8" id="KW-0472">Membrane</keyword>
<evidence type="ECO:0000256" key="5">
    <source>
        <dbReference type="ARBA" id="ARBA00022692"/>
    </source>
</evidence>
<dbReference type="HOGENOM" id="CLU_039483_0_2_9"/>
<reference evidence="10 11" key="2">
    <citation type="journal article" date="2011" name="J. Bacteriol.">
        <title>Complete genome sequences for the anaerobic, extremely thermophilic plant biomass-degrading bacteria Caldicellulosiruptor hydrothermalis, Caldicellulosiruptor kristjanssonii, Caldicellulosiruptor kronotskyensis, Caldicellulosiruptor owensenis, and Caldicellulosiruptor lactoaceticus.</title>
        <authorList>
            <person name="Blumer-Schuette S.E."/>
            <person name="Ozdemir I."/>
            <person name="Mistry D."/>
            <person name="Lucas S."/>
            <person name="Lapidus A."/>
            <person name="Cheng J.F."/>
            <person name="Goodwin L.A."/>
            <person name="Pitluck S."/>
            <person name="Land M.L."/>
            <person name="Hauser L.J."/>
            <person name="Woyke T."/>
            <person name="Mikhailova N."/>
            <person name="Pati A."/>
            <person name="Kyrpides N.C."/>
            <person name="Ivanova N."/>
            <person name="Detter J.C."/>
            <person name="Walston-Davenport K."/>
            <person name="Han S."/>
            <person name="Adams M.W."/>
            <person name="Kelly R.M."/>
        </authorList>
    </citation>
    <scope>NUCLEOTIDE SEQUENCE [LARGE SCALE GENOMIC DNA]</scope>
    <source>
        <strain evidence="11">DSM 18902 / VKM B-2412 / 2002</strain>
    </source>
</reference>
<dbReference type="InterPro" id="IPR051449">
    <property type="entry name" value="ABC-2_transporter_component"/>
</dbReference>
<feature type="transmembrane region" description="Helical" evidence="8">
    <location>
        <begin position="252"/>
        <end position="279"/>
    </location>
</feature>
<comment type="similarity">
    <text evidence="2 8">Belongs to the ABC-2 integral membrane protein family.</text>
</comment>
<evidence type="ECO:0000256" key="4">
    <source>
        <dbReference type="ARBA" id="ARBA00022475"/>
    </source>
</evidence>
<keyword evidence="3 8" id="KW-0813">Transport</keyword>
<comment type="subcellular location">
    <subcellularLocation>
        <location evidence="1 8">Cell membrane</location>
        <topology evidence="1 8">Multi-pass membrane protein</topology>
    </subcellularLocation>
</comment>
<evidence type="ECO:0000256" key="1">
    <source>
        <dbReference type="ARBA" id="ARBA00004651"/>
    </source>
</evidence>
<dbReference type="PANTHER" id="PTHR30294">
    <property type="entry name" value="MEMBRANE COMPONENT OF ABC TRANSPORTER YHHJ-RELATED"/>
    <property type="match status" value="1"/>
</dbReference>
<evidence type="ECO:0000256" key="8">
    <source>
        <dbReference type="RuleBase" id="RU361157"/>
    </source>
</evidence>
<keyword evidence="6 8" id="KW-1133">Transmembrane helix</keyword>
<dbReference type="Pfam" id="PF12698">
    <property type="entry name" value="ABC2_membrane_3"/>
    <property type="match status" value="1"/>
</dbReference>
<feature type="transmembrane region" description="Helical" evidence="8">
    <location>
        <begin position="286"/>
        <end position="306"/>
    </location>
</feature>
<name>E4SHP4_CALK2</name>
<sequence>MAVFRINIKRLLKDKFNLFLMIVLPSVAVALSTFFTTSVVETTYKIGVIIDKDKSNTAELVEQQLRKCFDVKIFDPQKSIASQMVQSGVDCVVVLNNKAVDDIINEKSKNIKIYTFGKSETHIVLKEYLNSIFKVLISQNNINSTRFLESSKYIFEHSPLVLSKQLKHESKAISVSFASGFFVMSLFWLALNASNIILKDYQERVIMRILCSPVSKQSYILQSILSIFAVIFLQLLFFIVLCKYFFSFSFGVNFLSVLLVLSICGFMFVSFAVMFISIVNDIKKLAALNSMVVTIMCMVGGCYWPLHIMPKFMQKLALVFPTTYATNLTKNMLTGKPLESMLIDILIVLAFCVLFILVGINQLSKNVISKM</sequence>
<dbReference type="OrthoDB" id="266913at2"/>
<dbReference type="PATRIC" id="fig|632348.3.peg.2593"/>
<organism evidence="10 11">
    <name type="scientific">Caldicellulosiruptor kronotskyensis (strain DSM 18902 / VKM B-2412 / 2002)</name>
    <dbReference type="NCBI Taxonomy" id="632348"/>
    <lineage>
        <taxon>Bacteria</taxon>
        <taxon>Bacillati</taxon>
        <taxon>Bacillota</taxon>
        <taxon>Bacillota incertae sedis</taxon>
        <taxon>Caldicellulosiruptorales</taxon>
        <taxon>Caldicellulosiruptoraceae</taxon>
        <taxon>Caldicellulosiruptor</taxon>
    </lineage>
</organism>
<dbReference type="RefSeq" id="WP_013431336.1">
    <property type="nucleotide sequence ID" value="NC_014720.1"/>
</dbReference>
<protein>
    <recommendedName>
        <fullName evidence="8">Transport permease protein</fullName>
    </recommendedName>
</protein>
<dbReference type="InterPro" id="IPR013525">
    <property type="entry name" value="ABC2_TM"/>
</dbReference>
<dbReference type="PRINTS" id="PR00164">
    <property type="entry name" value="ABC2TRNSPORT"/>
</dbReference>
<evidence type="ECO:0000256" key="7">
    <source>
        <dbReference type="ARBA" id="ARBA00023136"/>
    </source>
</evidence>
<dbReference type="Proteomes" id="UP000006835">
    <property type="component" value="Chromosome"/>
</dbReference>
<feature type="transmembrane region" description="Helical" evidence="8">
    <location>
        <begin position="341"/>
        <end position="361"/>
    </location>
</feature>
<evidence type="ECO:0000313" key="11">
    <source>
        <dbReference type="Proteomes" id="UP000006835"/>
    </source>
</evidence>
<feature type="transmembrane region" description="Helical" evidence="8">
    <location>
        <begin position="219"/>
        <end position="246"/>
    </location>
</feature>
<dbReference type="Gene3D" id="3.40.1710.10">
    <property type="entry name" value="abc type-2 transporter like domain"/>
    <property type="match status" value="1"/>
</dbReference>
<dbReference type="InterPro" id="IPR000412">
    <property type="entry name" value="ABC_2_transport"/>
</dbReference>
<dbReference type="PANTHER" id="PTHR30294:SF45">
    <property type="entry name" value="LINEARMYCIN RESISTANCE PERMEASE PROTEIN LNRN"/>
    <property type="match status" value="1"/>
</dbReference>
<dbReference type="GO" id="GO:0140359">
    <property type="term" value="F:ABC-type transporter activity"/>
    <property type="evidence" value="ECO:0007669"/>
    <property type="project" value="InterPro"/>
</dbReference>